<sequence>MKCVGGTWHRGNTVDCRRLHLTHLRHAILCIKLIFYSYAATRATAQGLAQESVDSILQSLRAAGLTSSADAIQAAVISGSITLPSSNFTIFAPVNQAVDSILPSNPDLSKVLNYHLATTDLPHKALLLLPIGQRIPTLLPDNTLLVTDNNLANYSINNEQILYFDLCTVYTVSCHAVSGILNSTIWGQASLIGPATSPSAAPAGAPFIAPFAAPIGAPYTSPAGAPYAPPPESALPPVIGIPPTVPGAPETPPGIIPPTVPGAPETPPGNIPRTAGSPPPPGQDRAAAATALLISVFFI</sequence>
<dbReference type="STRING" id="3218.A0A2K1KE99"/>
<reference evidence="3 5" key="1">
    <citation type="journal article" date="2008" name="Science">
        <title>The Physcomitrella genome reveals evolutionary insights into the conquest of land by plants.</title>
        <authorList>
            <person name="Rensing S."/>
            <person name="Lang D."/>
            <person name="Zimmer A."/>
            <person name="Terry A."/>
            <person name="Salamov A."/>
            <person name="Shapiro H."/>
            <person name="Nishiyama T."/>
            <person name="Perroud P.-F."/>
            <person name="Lindquist E."/>
            <person name="Kamisugi Y."/>
            <person name="Tanahashi T."/>
            <person name="Sakakibara K."/>
            <person name="Fujita T."/>
            <person name="Oishi K."/>
            <person name="Shin-I T."/>
            <person name="Kuroki Y."/>
            <person name="Toyoda A."/>
            <person name="Suzuki Y."/>
            <person name="Hashimoto A."/>
            <person name="Yamaguchi K."/>
            <person name="Sugano A."/>
            <person name="Kohara Y."/>
            <person name="Fujiyama A."/>
            <person name="Anterola A."/>
            <person name="Aoki S."/>
            <person name="Ashton N."/>
            <person name="Barbazuk W.B."/>
            <person name="Barker E."/>
            <person name="Bennetzen J."/>
            <person name="Bezanilla M."/>
            <person name="Blankenship R."/>
            <person name="Cho S.H."/>
            <person name="Dutcher S."/>
            <person name="Estelle M."/>
            <person name="Fawcett J.A."/>
            <person name="Gundlach H."/>
            <person name="Hanada K."/>
            <person name="Heyl A."/>
            <person name="Hicks K.A."/>
            <person name="Hugh J."/>
            <person name="Lohr M."/>
            <person name="Mayer K."/>
            <person name="Melkozernov A."/>
            <person name="Murata T."/>
            <person name="Nelson D."/>
            <person name="Pils B."/>
            <person name="Prigge M."/>
            <person name="Reiss B."/>
            <person name="Renner T."/>
            <person name="Rombauts S."/>
            <person name="Rushton P."/>
            <person name="Sanderfoot A."/>
            <person name="Schween G."/>
            <person name="Shiu S.-H."/>
            <person name="Stueber K."/>
            <person name="Theodoulou F.L."/>
            <person name="Tu H."/>
            <person name="Van de Peer Y."/>
            <person name="Verrier P.J."/>
            <person name="Waters E."/>
            <person name="Wood A."/>
            <person name="Yang L."/>
            <person name="Cove D."/>
            <person name="Cuming A."/>
            <person name="Hasebe M."/>
            <person name="Lucas S."/>
            <person name="Mishler D.B."/>
            <person name="Reski R."/>
            <person name="Grigoriev I."/>
            <person name="Quatrano R.S."/>
            <person name="Boore J.L."/>
        </authorList>
    </citation>
    <scope>NUCLEOTIDE SEQUENCE [LARGE SCALE GENOMIC DNA]</scope>
    <source>
        <strain evidence="4 5">cv. Gransden 2004</strain>
    </source>
</reference>
<dbReference type="Gramene" id="Pp3c6_3400V3.2">
    <property type="protein sequence ID" value="PAC:32977979.CDS.1"/>
    <property type="gene ID" value="Pp3c6_3400"/>
</dbReference>
<organism evidence="3">
    <name type="scientific">Physcomitrium patens</name>
    <name type="common">Spreading-leaved earth moss</name>
    <name type="synonym">Physcomitrella patens</name>
    <dbReference type="NCBI Taxonomy" id="3218"/>
    <lineage>
        <taxon>Eukaryota</taxon>
        <taxon>Viridiplantae</taxon>
        <taxon>Streptophyta</taxon>
        <taxon>Embryophyta</taxon>
        <taxon>Bryophyta</taxon>
        <taxon>Bryophytina</taxon>
        <taxon>Bryopsida</taxon>
        <taxon>Funariidae</taxon>
        <taxon>Funariales</taxon>
        <taxon>Funariaceae</taxon>
        <taxon>Physcomitrium</taxon>
    </lineage>
</organism>
<dbReference type="AlphaFoldDB" id="A0A2K1KE99"/>
<feature type="domain" description="FAS1" evidence="2">
    <location>
        <begin position="53"/>
        <end position="181"/>
    </location>
</feature>
<dbReference type="EMBL" id="ABEU02000006">
    <property type="protein sequence ID" value="PNR52069.1"/>
    <property type="molecule type" value="Genomic_DNA"/>
</dbReference>
<evidence type="ECO:0000313" key="4">
    <source>
        <dbReference type="EnsemblPlants" id="PAC:32977978.CDS.1"/>
    </source>
</evidence>
<dbReference type="OrthoDB" id="2015130at2759"/>
<evidence type="ECO:0000259" key="2">
    <source>
        <dbReference type="PROSITE" id="PS50213"/>
    </source>
</evidence>
<evidence type="ECO:0000313" key="5">
    <source>
        <dbReference type="Proteomes" id="UP000006727"/>
    </source>
</evidence>
<reference evidence="4" key="3">
    <citation type="submission" date="2020-12" db="UniProtKB">
        <authorList>
            <consortium name="EnsemblPlants"/>
        </authorList>
    </citation>
    <scope>IDENTIFICATION</scope>
</reference>
<dbReference type="RefSeq" id="XP_024378953.1">
    <property type="nucleotide sequence ID" value="XM_024523185.2"/>
</dbReference>
<dbReference type="OMA" id="SAFITCQ"/>
<name>A0A2K1KE99_PHYPA</name>
<dbReference type="InterPro" id="IPR000782">
    <property type="entry name" value="FAS1_domain"/>
</dbReference>
<accession>A0A2K1KE99</accession>
<gene>
    <name evidence="4" type="primary">LOC112283879</name>
    <name evidence="3" type="ORF">PHYPA_008443</name>
</gene>
<dbReference type="EnsemblPlants" id="Pp3c6_3400V3.1">
    <property type="protein sequence ID" value="PAC:32977978.CDS.1"/>
    <property type="gene ID" value="Pp3c6_3400"/>
</dbReference>
<reference evidence="3 5" key="2">
    <citation type="journal article" date="2018" name="Plant J.">
        <title>The Physcomitrella patens chromosome-scale assembly reveals moss genome structure and evolution.</title>
        <authorList>
            <person name="Lang D."/>
            <person name="Ullrich K.K."/>
            <person name="Murat F."/>
            <person name="Fuchs J."/>
            <person name="Jenkins J."/>
            <person name="Haas F.B."/>
            <person name="Piednoel M."/>
            <person name="Gundlach H."/>
            <person name="Van Bel M."/>
            <person name="Meyberg R."/>
            <person name="Vives C."/>
            <person name="Morata J."/>
            <person name="Symeonidi A."/>
            <person name="Hiss M."/>
            <person name="Muchero W."/>
            <person name="Kamisugi Y."/>
            <person name="Saleh O."/>
            <person name="Blanc G."/>
            <person name="Decker E.L."/>
            <person name="van Gessel N."/>
            <person name="Grimwood J."/>
            <person name="Hayes R.D."/>
            <person name="Graham S.W."/>
            <person name="Gunter L.E."/>
            <person name="McDaniel S.F."/>
            <person name="Hoernstein S.N.W."/>
            <person name="Larsson A."/>
            <person name="Li F.W."/>
            <person name="Perroud P.F."/>
            <person name="Phillips J."/>
            <person name="Ranjan P."/>
            <person name="Rokshar D.S."/>
            <person name="Rothfels C.J."/>
            <person name="Schneider L."/>
            <person name="Shu S."/>
            <person name="Stevenson D.W."/>
            <person name="Thummler F."/>
            <person name="Tillich M."/>
            <person name="Villarreal Aguilar J.C."/>
            <person name="Widiez T."/>
            <person name="Wong G.K."/>
            <person name="Wymore A."/>
            <person name="Zhang Y."/>
            <person name="Zimmer A.D."/>
            <person name="Quatrano R.S."/>
            <person name="Mayer K.F.X."/>
            <person name="Goodstein D."/>
            <person name="Casacuberta J.M."/>
            <person name="Vandepoele K."/>
            <person name="Reski R."/>
            <person name="Cuming A.C."/>
            <person name="Tuskan G.A."/>
            <person name="Maumus F."/>
            <person name="Salse J."/>
            <person name="Schmutz J."/>
            <person name="Rensing S.A."/>
        </authorList>
    </citation>
    <scope>NUCLEOTIDE SEQUENCE [LARGE SCALE GENOMIC DNA]</scope>
    <source>
        <strain evidence="4 5">cv. Gransden 2004</strain>
    </source>
</reference>
<dbReference type="PROSITE" id="PS50213">
    <property type="entry name" value="FAS1"/>
    <property type="match status" value="1"/>
</dbReference>
<dbReference type="PANTHER" id="PTHR33985">
    <property type="entry name" value="OS02G0491300 PROTEIN-RELATED"/>
    <property type="match status" value="1"/>
</dbReference>
<evidence type="ECO:0000256" key="1">
    <source>
        <dbReference type="SAM" id="MobiDB-lite"/>
    </source>
</evidence>
<dbReference type="Gramene" id="Pp3c6_3400V3.1">
    <property type="protein sequence ID" value="PAC:32977978.CDS.1"/>
    <property type="gene ID" value="Pp3c6_3400"/>
</dbReference>
<dbReference type="SUPFAM" id="SSF82153">
    <property type="entry name" value="FAS1 domain"/>
    <property type="match status" value="1"/>
</dbReference>
<evidence type="ECO:0000313" key="3">
    <source>
        <dbReference type="EMBL" id="PNR52069.1"/>
    </source>
</evidence>
<dbReference type="InterPro" id="IPR036378">
    <property type="entry name" value="FAS1_dom_sf"/>
</dbReference>
<dbReference type="SMR" id="A0A2K1KE99"/>
<dbReference type="GeneID" id="112283879"/>
<dbReference type="SMART" id="SM00554">
    <property type="entry name" value="FAS1"/>
    <property type="match status" value="1"/>
</dbReference>
<dbReference type="Proteomes" id="UP000006727">
    <property type="component" value="Chromosome 6"/>
</dbReference>
<dbReference type="PaxDb" id="3218-PP1S77_256V6.1"/>
<dbReference type="EnsemblPlants" id="Pp3c6_3400V3.2">
    <property type="protein sequence ID" value="PAC:32977979.CDS.1"/>
    <property type="gene ID" value="Pp3c6_3400"/>
</dbReference>
<keyword evidence="5" id="KW-1185">Reference proteome</keyword>
<dbReference type="InterPro" id="IPR052806">
    <property type="entry name" value="Fasciclin-like_AGP"/>
</dbReference>
<protein>
    <recommendedName>
        <fullName evidence="2">FAS1 domain-containing protein</fullName>
    </recommendedName>
</protein>
<dbReference type="Pfam" id="PF02469">
    <property type="entry name" value="Fasciclin"/>
    <property type="match status" value="1"/>
</dbReference>
<proteinExistence type="predicted"/>
<dbReference type="PANTHER" id="PTHR33985:SF29">
    <property type="entry name" value="FAS1 DOMAIN-CONTAINING PROTEIN"/>
    <property type="match status" value="1"/>
</dbReference>
<feature type="region of interest" description="Disordered" evidence="1">
    <location>
        <begin position="248"/>
        <end position="285"/>
    </location>
</feature>
<dbReference type="Gene3D" id="2.30.180.10">
    <property type="entry name" value="FAS1 domain"/>
    <property type="match status" value="1"/>
</dbReference>
<feature type="compositionally biased region" description="Pro residues" evidence="1">
    <location>
        <begin position="248"/>
        <end position="270"/>
    </location>
</feature>